<evidence type="ECO:0000313" key="2">
    <source>
        <dbReference type="Proteomes" id="UP001201812"/>
    </source>
</evidence>
<dbReference type="AlphaFoldDB" id="A0AAD4MEC3"/>
<dbReference type="Proteomes" id="UP001201812">
    <property type="component" value="Unassembled WGS sequence"/>
</dbReference>
<gene>
    <name evidence="1" type="ORF">DdX_21847</name>
</gene>
<keyword evidence="2" id="KW-1185">Reference proteome</keyword>
<proteinExistence type="predicted"/>
<reference evidence="1" key="1">
    <citation type="submission" date="2022-01" db="EMBL/GenBank/DDBJ databases">
        <title>Genome Sequence Resource for Two Populations of Ditylenchus destructor, the Migratory Endoparasitic Phytonematode.</title>
        <authorList>
            <person name="Zhang H."/>
            <person name="Lin R."/>
            <person name="Xie B."/>
        </authorList>
    </citation>
    <scope>NUCLEOTIDE SEQUENCE</scope>
    <source>
        <strain evidence="1">BazhouSP</strain>
    </source>
</reference>
<organism evidence="1 2">
    <name type="scientific">Ditylenchus destructor</name>
    <dbReference type="NCBI Taxonomy" id="166010"/>
    <lineage>
        <taxon>Eukaryota</taxon>
        <taxon>Metazoa</taxon>
        <taxon>Ecdysozoa</taxon>
        <taxon>Nematoda</taxon>
        <taxon>Chromadorea</taxon>
        <taxon>Rhabditida</taxon>
        <taxon>Tylenchina</taxon>
        <taxon>Tylenchomorpha</taxon>
        <taxon>Sphaerularioidea</taxon>
        <taxon>Anguinidae</taxon>
        <taxon>Anguininae</taxon>
        <taxon>Ditylenchus</taxon>
    </lineage>
</organism>
<name>A0AAD4MEC3_9BILA</name>
<accession>A0AAD4MEC3</accession>
<evidence type="ECO:0000313" key="1">
    <source>
        <dbReference type="EMBL" id="KAI1691501.1"/>
    </source>
</evidence>
<comment type="caution">
    <text evidence="1">The sequence shown here is derived from an EMBL/GenBank/DDBJ whole genome shotgun (WGS) entry which is preliminary data.</text>
</comment>
<protein>
    <submittedName>
        <fullName evidence="1">Uncharacterized protein</fullName>
    </submittedName>
</protein>
<dbReference type="EMBL" id="JAKKPZ010000918">
    <property type="protein sequence ID" value="KAI1691501.1"/>
    <property type="molecule type" value="Genomic_DNA"/>
</dbReference>
<sequence length="88" mass="9641">MLQPEIRIEASILSNTAELIQWPNSAYLSIAPLSLASGFTPGASEESHERLPGLGMTHFTKTKPRRCCALFSSSGCREIPLPKEILSR</sequence>